<accession>A0A9W9IQ87</accession>
<feature type="region of interest" description="Disordered" evidence="1">
    <location>
        <begin position="238"/>
        <end position="258"/>
    </location>
</feature>
<sequence>MITQDTALETAEVLENILLYLDFKSILTSAQRVCHSWQDLISTSPSLQKQLFFRPDWARKDKERNPLLAEIFPGWFPDLPTSEKQCADLHIKDHGIEIGPDATESSWNRMLIQQTPIINIICFILSSSRGGTLLSGPYTTTGEDSRAHWFSVSDPLRVSDLLCQVPNLHETMVLWDNEDHHIPSEFQYHLFNKQESPILQGALEECGIILLKYKVVQCAFGVSGCGRLKRQRLNPKKRIEEEEEDTQGSLESNKRSRY</sequence>
<dbReference type="InterPro" id="IPR036047">
    <property type="entry name" value="F-box-like_dom_sf"/>
</dbReference>
<dbReference type="Proteomes" id="UP001150879">
    <property type="component" value="Unassembled WGS sequence"/>
</dbReference>
<evidence type="ECO:0000313" key="3">
    <source>
        <dbReference type="EMBL" id="KAJ5181095.1"/>
    </source>
</evidence>
<reference evidence="3" key="1">
    <citation type="submission" date="2022-11" db="EMBL/GenBank/DDBJ databases">
        <authorList>
            <person name="Petersen C."/>
        </authorList>
    </citation>
    <scope>NUCLEOTIDE SEQUENCE</scope>
    <source>
        <strain evidence="3">IBT 16849</strain>
    </source>
</reference>
<proteinExistence type="predicted"/>
<dbReference type="EMBL" id="JAPQKP010000008">
    <property type="protein sequence ID" value="KAJ5181095.1"/>
    <property type="molecule type" value="Genomic_DNA"/>
</dbReference>
<dbReference type="Pfam" id="PF12937">
    <property type="entry name" value="F-box-like"/>
    <property type="match status" value="1"/>
</dbReference>
<evidence type="ECO:0000256" key="1">
    <source>
        <dbReference type="SAM" id="MobiDB-lite"/>
    </source>
</evidence>
<organism evidence="3 4">
    <name type="scientific">Penicillium cf. griseofulvum</name>
    <dbReference type="NCBI Taxonomy" id="2972120"/>
    <lineage>
        <taxon>Eukaryota</taxon>
        <taxon>Fungi</taxon>
        <taxon>Dikarya</taxon>
        <taxon>Ascomycota</taxon>
        <taxon>Pezizomycotina</taxon>
        <taxon>Eurotiomycetes</taxon>
        <taxon>Eurotiomycetidae</taxon>
        <taxon>Eurotiales</taxon>
        <taxon>Aspergillaceae</taxon>
        <taxon>Penicillium</taxon>
    </lineage>
</organism>
<dbReference type="AlphaFoldDB" id="A0A9W9IQ87"/>
<feature type="domain" description="F-box" evidence="2">
    <location>
        <begin position="12"/>
        <end position="54"/>
    </location>
</feature>
<dbReference type="InterPro" id="IPR001810">
    <property type="entry name" value="F-box_dom"/>
</dbReference>
<name>A0A9W9IQ87_9EURO</name>
<dbReference type="SUPFAM" id="SSF81383">
    <property type="entry name" value="F-box domain"/>
    <property type="match status" value="1"/>
</dbReference>
<keyword evidence="4" id="KW-1185">Reference proteome</keyword>
<dbReference type="CDD" id="cd09917">
    <property type="entry name" value="F-box_SF"/>
    <property type="match status" value="1"/>
</dbReference>
<dbReference type="OrthoDB" id="3800738at2759"/>
<evidence type="ECO:0000313" key="4">
    <source>
        <dbReference type="Proteomes" id="UP001150879"/>
    </source>
</evidence>
<dbReference type="Gene3D" id="1.20.1280.50">
    <property type="match status" value="1"/>
</dbReference>
<gene>
    <name evidence="3" type="ORF">N7472_011055</name>
</gene>
<protein>
    <recommendedName>
        <fullName evidence="2">F-box domain-containing protein</fullName>
    </recommendedName>
</protein>
<comment type="caution">
    <text evidence="3">The sequence shown here is derived from an EMBL/GenBank/DDBJ whole genome shotgun (WGS) entry which is preliminary data.</text>
</comment>
<evidence type="ECO:0000259" key="2">
    <source>
        <dbReference type="Pfam" id="PF12937"/>
    </source>
</evidence>
<reference evidence="3" key="2">
    <citation type="journal article" date="2023" name="IMA Fungus">
        <title>Comparative genomic study of the Penicillium genus elucidates a diverse pangenome and 15 lateral gene transfer events.</title>
        <authorList>
            <person name="Petersen C."/>
            <person name="Sorensen T."/>
            <person name="Nielsen M.R."/>
            <person name="Sondergaard T.E."/>
            <person name="Sorensen J.L."/>
            <person name="Fitzpatrick D.A."/>
            <person name="Frisvad J.C."/>
            <person name="Nielsen K.L."/>
        </authorList>
    </citation>
    <scope>NUCLEOTIDE SEQUENCE</scope>
    <source>
        <strain evidence="3">IBT 16849</strain>
    </source>
</reference>